<evidence type="ECO:0000256" key="3">
    <source>
        <dbReference type="ARBA" id="ARBA00023125"/>
    </source>
</evidence>
<dbReference type="EMBL" id="CP064782">
    <property type="protein sequence ID" value="QWT48138.1"/>
    <property type="molecule type" value="Genomic_DNA"/>
</dbReference>
<keyword evidence="2" id="KW-0805">Transcription regulation</keyword>
<evidence type="ECO:0000256" key="4">
    <source>
        <dbReference type="ARBA" id="ARBA00023163"/>
    </source>
</evidence>
<keyword evidence="5" id="KW-0175">Coiled coil</keyword>
<dbReference type="CDD" id="cd08422">
    <property type="entry name" value="PBP2_CrgA_like"/>
    <property type="match status" value="1"/>
</dbReference>
<dbReference type="InterPro" id="IPR000847">
    <property type="entry name" value="LysR_HTH_N"/>
</dbReference>
<evidence type="ECO:0000256" key="5">
    <source>
        <dbReference type="SAM" id="Coils"/>
    </source>
</evidence>
<dbReference type="PROSITE" id="PS50931">
    <property type="entry name" value="HTH_LYSR"/>
    <property type="match status" value="1"/>
</dbReference>
<feature type="coiled-coil region" evidence="5">
    <location>
        <begin position="61"/>
        <end position="91"/>
    </location>
</feature>
<dbReference type="AlphaFoldDB" id="A0A975XTV5"/>
<gene>
    <name evidence="7" type="ORF">Azoinq_09685</name>
</gene>
<dbReference type="InterPro" id="IPR005119">
    <property type="entry name" value="LysR_subst-bd"/>
</dbReference>
<proteinExistence type="inferred from homology"/>
<sequence length="314" mass="34588">MAQDRFKELEALVAVVEGGSFVKAAEILRSSKAAVSRSVVELETRLGARLLHRTTRRLALTEEGRQYYERAKQLLEELEEADGLVSATTRRAVGLLKVNAPLTFGVRHLAPLWSRFLTAHPGVELDVTLSDRVVDLVEEGVDVAIRITRLQDSTLVFRRLASSSVVLCATPRYLELHGTPRSVAELAEHRIIAYSYWAMGNTWSFQGPGGAQSFNFHPRLRANNGDTCVAAALDHQGLIFQPTFLVGQELANGHLVRLLPEWQGPELGIYAVYPTRKHLSGKVRALVDFLADAFALSGDWGAPLPAHAPEKPVL</sequence>
<accession>A0A975XTV5</accession>
<dbReference type="Pfam" id="PF03466">
    <property type="entry name" value="LysR_substrate"/>
    <property type="match status" value="1"/>
</dbReference>
<dbReference type="PANTHER" id="PTHR30537">
    <property type="entry name" value="HTH-TYPE TRANSCRIPTIONAL REGULATOR"/>
    <property type="match status" value="1"/>
</dbReference>
<keyword evidence="3" id="KW-0238">DNA-binding</keyword>
<reference evidence="7" key="1">
    <citation type="submission" date="2020-11" db="EMBL/GenBank/DDBJ databases">
        <title>Azospira inquinata sp. nov.</title>
        <authorList>
            <person name="Moe W.M."/>
            <person name="Mikes M.C."/>
        </authorList>
    </citation>
    <scope>NUCLEOTIDE SEQUENCE</scope>
    <source>
        <strain evidence="7">Azo-3</strain>
    </source>
</reference>
<keyword evidence="8" id="KW-1185">Reference proteome</keyword>
<dbReference type="FunFam" id="3.40.190.290:FF:000001">
    <property type="entry name" value="Transcriptional regulator, LysR family"/>
    <property type="match status" value="1"/>
</dbReference>
<organism evidence="7 8">
    <name type="scientific">Azospira inquinata</name>
    <dbReference type="NCBI Taxonomy" id="2785627"/>
    <lineage>
        <taxon>Bacteria</taxon>
        <taxon>Pseudomonadati</taxon>
        <taxon>Pseudomonadota</taxon>
        <taxon>Betaproteobacteria</taxon>
        <taxon>Rhodocyclales</taxon>
        <taxon>Rhodocyclaceae</taxon>
        <taxon>Azospira</taxon>
    </lineage>
</organism>
<feature type="domain" description="HTH lysR-type" evidence="6">
    <location>
        <begin position="4"/>
        <end position="61"/>
    </location>
</feature>
<evidence type="ECO:0000256" key="2">
    <source>
        <dbReference type="ARBA" id="ARBA00023015"/>
    </source>
</evidence>
<dbReference type="PANTHER" id="PTHR30537:SF5">
    <property type="entry name" value="HTH-TYPE TRANSCRIPTIONAL ACTIVATOR TTDR-RELATED"/>
    <property type="match status" value="1"/>
</dbReference>
<dbReference type="Pfam" id="PF00126">
    <property type="entry name" value="HTH_1"/>
    <property type="match status" value="1"/>
</dbReference>
<evidence type="ECO:0000259" key="6">
    <source>
        <dbReference type="PROSITE" id="PS50931"/>
    </source>
</evidence>
<dbReference type="InterPro" id="IPR058163">
    <property type="entry name" value="LysR-type_TF_proteobact-type"/>
</dbReference>
<evidence type="ECO:0000313" key="8">
    <source>
        <dbReference type="Proteomes" id="UP000683428"/>
    </source>
</evidence>
<dbReference type="FunFam" id="1.10.10.10:FF:000001">
    <property type="entry name" value="LysR family transcriptional regulator"/>
    <property type="match status" value="1"/>
</dbReference>
<dbReference type="RefSeq" id="WP_216129603.1">
    <property type="nucleotide sequence ID" value="NZ_CP064782.1"/>
</dbReference>
<keyword evidence="4" id="KW-0804">Transcription</keyword>
<dbReference type="KEGG" id="aiq:Azoinq_09685"/>
<comment type="similarity">
    <text evidence="1">Belongs to the LysR transcriptional regulatory family.</text>
</comment>
<dbReference type="Proteomes" id="UP000683428">
    <property type="component" value="Chromosome"/>
</dbReference>
<dbReference type="GO" id="GO:0003700">
    <property type="term" value="F:DNA-binding transcription factor activity"/>
    <property type="evidence" value="ECO:0007669"/>
    <property type="project" value="InterPro"/>
</dbReference>
<dbReference type="GO" id="GO:0043565">
    <property type="term" value="F:sequence-specific DNA binding"/>
    <property type="evidence" value="ECO:0007669"/>
    <property type="project" value="TreeGrafter"/>
</dbReference>
<name>A0A975XTV5_9RHOO</name>
<evidence type="ECO:0000313" key="7">
    <source>
        <dbReference type="EMBL" id="QWT48138.1"/>
    </source>
</evidence>
<dbReference type="GO" id="GO:0006351">
    <property type="term" value="P:DNA-templated transcription"/>
    <property type="evidence" value="ECO:0007669"/>
    <property type="project" value="TreeGrafter"/>
</dbReference>
<evidence type="ECO:0000256" key="1">
    <source>
        <dbReference type="ARBA" id="ARBA00009437"/>
    </source>
</evidence>
<protein>
    <submittedName>
        <fullName evidence="7">LysR family transcriptional regulator</fullName>
    </submittedName>
</protein>